<sequence>MASFSFRAGNAGKLLRIPLYLLGRLGTAVVPRGRGWVIGCGAGIGDGALALWRAATEAGLQPVWLTGSDRELREAAELGIPAIPKSGVRGWWATARAGVVVVTHGFGDVNRYAVSGGLARPAVVVQLWHGIPLKRIGLDSPATVQSAFLPRFVPLQRLLGLLYRGQTRRIRVLPAASDRARARLESAFGLGVQQVLVTGEPRVDVLSAGEPSARRADAAARRDAAVGPIPEGSRVVLYAPTWRDGAPDPAVPTATEWARLVDVLERTDSVLLVRSHPLGEGEYRPPEATDRVRAIGSAVLADITPVLPAIDVLVTDYSSLAYDVGLLAMPVVYLAPDPVEYAASRGFYGTYAEVAGADPAPDWATAAAQLEGVLTDDAERARRAALSSELSARMHAHRDGRNTDRVLAAILSRAGSASPTPASKGTP</sequence>
<evidence type="ECO:0000313" key="7">
    <source>
        <dbReference type="EMBL" id="KJL27462.1"/>
    </source>
</evidence>
<dbReference type="GO" id="GO:0047355">
    <property type="term" value="F:CDP-glycerol glycerophosphotransferase activity"/>
    <property type="evidence" value="ECO:0007669"/>
    <property type="project" value="InterPro"/>
</dbReference>
<dbReference type="PATRIC" id="fig|582680.7.peg.446"/>
<name>A0A0F0L2T6_9MICO</name>
<comment type="similarity">
    <text evidence="2">Belongs to the CDP-glycerol glycerophosphotransferase family.</text>
</comment>
<keyword evidence="5" id="KW-0777">Teichoic acid biosynthesis</keyword>
<evidence type="ECO:0000256" key="3">
    <source>
        <dbReference type="ARBA" id="ARBA00022475"/>
    </source>
</evidence>
<dbReference type="AlphaFoldDB" id="A0A0F0L2T6"/>
<comment type="subcellular location">
    <subcellularLocation>
        <location evidence="1">Cell membrane</location>
        <topology evidence="1">Peripheral membrane protein</topology>
    </subcellularLocation>
</comment>
<dbReference type="SUPFAM" id="SSF53756">
    <property type="entry name" value="UDP-Glycosyltransferase/glycogen phosphorylase"/>
    <property type="match status" value="1"/>
</dbReference>
<evidence type="ECO:0000256" key="6">
    <source>
        <dbReference type="ARBA" id="ARBA00023136"/>
    </source>
</evidence>
<dbReference type="InterPro" id="IPR051612">
    <property type="entry name" value="Teichoic_Acid_Biosynth"/>
</dbReference>
<dbReference type="Pfam" id="PF04464">
    <property type="entry name" value="Glyphos_transf"/>
    <property type="match status" value="1"/>
</dbReference>
<dbReference type="Proteomes" id="UP000033448">
    <property type="component" value="Unassembled WGS sequence"/>
</dbReference>
<reference evidence="7 8" key="1">
    <citation type="submission" date="2015-02" db="EMBL/GenBank/DDBJ databases">
        <title>Draft genome sequences of ten Microbacterium spp. with emphasis on heavy metal contaminated environments.</title>
        <authorList>
            <person name="Corretto E."/>
        </authorList>
    </citation>
    <scope>NUCLEOTIDE SEQUENCE [LARGE SCALE GENOMIC DNA]</scope>
    <source>
        <strain evidence="7 8">DSM 23848</strain>
    </source>
</reference>
<dbReference type="InterPro" id="IPR043148">
    <property type="entry name" value="TagF_C"/>
</dbReference>
<keyword evidence="4 7" id="KW-0808">Transferase</keyword>
<gene>
    <name evidence="7" type="primary">tagB</name>
    <name evidence="7" type="ORF">RL72_00433</name>
</gene>
<evidence type="ECO:0000256" key="5">
    <source>
        <dbReference type="ARBA" id="ARBA00022944"/>
    </source>
</evidence>
<evidence type="ECO:0000256" key="1">
    <source>
        <dbReference type="ARBA" id="ARBA00004202"/>
    </source>
</evidence>
<dbReference type="InterPro" id="IPR007554">
    <property type="entry name" value="Glycerophosphate_synth"/>
</dbReference>
<dbReference type="PANTHER" id="PTHR37316:SF3">
    <property type="entry name" value="TEICHOIC ACID GLYCEROL-PHOSPHATE TRANSFERASE"/>
    <property type="match status" value="1"/>
</dbReference>
<dbReference type="GO" id="GO:0005886">
    <property type="term" value="C:plasma membrane"/>
    <property type="evidence" value="ECO:0007669"/>
    <property type="project" value="UniProtKB-SubCell"/>
</dbReference>
<dbReference type="Gene3D" id="3.40.50.12580">
    <property type="match status" value="1"/>
</dbReference>
<evidence type="ECO:0000256" key="4">
    <source>
        <dbReference type="ARBA" id="ARBA00022679"/>
    </source>
</evidence>
<dbReference type="RefSeq" id="WP_045249176.1">
    <property type="nucleotide sequence ID" value="NZ_JYIT01000051.1"/>
</dbReference>
<evidence type="ECO:0000256" key="2">
    <source>
        <dbReference type="ARBA" id="ARBA00010488"/>
    </source>
</evidence>
<keyword evidence="3" id="KW-1003">Cell membrane</keyword>
<dbReference type="Gene3D" id="3.40.50.11820">
    <property type="match status" value="1"/>
</dbReference>
<comment type="caution">
    <text evidence="7">The sequence shown here is derived from an EMBL/GenBank/DDBJ whole genome shotgun (WGS) entry which is preliminary data.</text>
</comment>
<dbReference type="PANTHER" id="PTHR37316">
    <property type="entry name" value="TEICHOIC ACID GLYCEROL-PHOSPHATE PRIMASE"/>
    <property type="match status" value="1"/>
</dbReference>
<organism evidence="7 8">
    <name type="scientific">Microbacterium azadirachtae</name>
    <dbReference type="NCBI Taxonomy" id="582680"/>
    <lineage>
        <taxon>Bacteria</taxon>
        <taxon>Bacillati</taxon>
        <taxon>Actinomycetota</taxon>
        <taxon>Actinomycetes</taxon>
        <taxon>Micrococcales</taxon>
        <taxon>Microbacteriaceae</taxon>
        <taxon>Microbacterium</taxon>
    </lineage>
</organism>
<dbReference type="InterPro" id="IPR043149">
    <property type="entry name" value="TagF_N"/>
</dbReference>
<keyword evidence="6" id="KW-0472">Membrane</keyword>
<accession>A0A0F0L2T6</accession>
<keyword evidence="8" id="KW-1185">Reference proteome</keyword>
<protein>
    <submittedName>
        <fullName evidence="7">Putative CDP-glycerol:glycerophosphate glycerophosphotransferase</fullName>
        <ecNumber evidence="7">2.7.8.-</ecNumber>
    </submittedName>
</protein>
<dbReference type="GO" id="GO:0019350">
    <property type="term" value="P:teichoic acid biosynthetic process"/>
    <property type="evidence" value="ECO:0007669"/>
    <property type="project" value="UniProtKB-KW"/>
</dbReference>
<proteinExistence type="inferred from homology"/>
<evidence type="ECO:0000313" key="8">
    <source>
        <dbReference type="Proteomes" id="UP000033448"/>
    </source>
</evidence>
<dbReference type="EMBL" id="JYIT01000051">
    <property type="protein sequence ID" value="KJL27462.1"/>
    <property type="molecule type" value="Genomic_DNA"/>
</dbReference>
<dbReference type="EC" id="2.7.8.-" evidence="7"/>
<dbReference type="OrthoDB" id="8549922at2"/>